<evidence type="ECO:0000256" key="10">
    <source>
        <dbReference type="ARBA" id="ARBA00023002"/>
    </source>
</evidence>
<feature type="disulfide bond" evidence="18">
    <location>
        <begin position="147"/>
        <end position="339"/>
    </location>
</feature>
<feature type="binding site" evidence="15">
    <location>
        <position position="187"/>
    </location>
    <ligand>
        <name>substrate</name>
    </ligand>
</feature>
<comment type="subcellular location">
    <subcellularLocation>
        <location evidence="2 19">Secreted</location>
    </subcellularLocation>
</comment>
<dbReference type="EC" id="1.11.1.7" evidence="4 19"/>
<feature type="disulfide bond" evidence="18">
    <location>
        <begin position="62"/>
        <end position="141"/>
    </location>
</feature>
<comment type="function">
    <text evidence="19">Removal of H(2)O(2), oxidation of toxic reductants, biosynthesis and degradation of lignin, suberization, auxin catabolism, response to environmental stresses such as wounding, pathogen attack and oxidative stress.</text>
</comment>
<feature type="binding site" evidence="16">
    <location>
        <position position="266"/>
    </location>
    <ligand>
        <name>Ca(2+)</name>
        <dbReference type="ChEBI" id="CHEBI:29108"/>
        <label>2</label>
    </ligand>
</feature>
<comment type="cofactor">
    <cofactor evidence="16 19">
        <name>Ca(2+)</name>
        <dbReference type="ChEBI" id="CHEBI:29108"/>
    </cofactor>
    <text evidence="16 19">Binds 2 calcium ions per subunit.</text>
</comment>
<dbReference type="SUPFAM" id="SSF48113">
    <property type="entry name" value="Heme-dependent peroxidases"/>
    <property type="match status" value="1"/>
</dbReference>
<dbReference type="GO" id="GO:0140825">
    <property type="term" value="F:lactoperoxidase activity"/>
    <property type="evidence" value="ECO:0007669"/>
    <property type="project" value="UniProtKB-EC"/>
</dbReference>
<dbReference type="PROSITE" id="PS50873">
    <property type="entry name" value="PEROXIDASE_4"/>
    <property type="match status" value="1"/>
</dbReference>
<keyword evidence="12 18" id="KW-1015">Disulfide bond</keyword>
<dbReference type="PANTHER" id="PTHR31517">
    <property type="match status" value="1"/>
</dbReference>
<sequence>MGKPLTCSALIATLAVFEAAVLVAAFGGPLQYVPNYGAELSFLEMQVPVKDGLAWGYYSKSCPKAEQIVAERVAAFLKKDLGVAAGLLRLPFHDCFVQGCDASILLKLPSGTELDDPANGSIRKVALDLVDDAKANIEKACPGVVSCADIVVLAGRESIKQVGGPAFNVPLGRRDSFSFSPNTNDLPSPFFSFQQLLDAFTKKNLDATDLVALSGAHTLGVAQCASFSNRLRPTVDPKLNSKYAHYLLNTCPTDSTKATTGFDFFTPNKFDNIYYKNFATGGTLTSSDQNLDQNAQALNLVKFYASNQTAFFNQFLWSYIKMSQIGPKFGNNGEIRRKCTTSNSGKIFPTEESDEIVSMVVDGRGSM</sequence>
<dbReference type="InterPro" id="IPR010255">
    <property type="entry name" value="Haem_peroxidase_sf"/>
</dbReference>
<dbReference type="PROSITE" id="PS00435">
    <property type="entry name" value="PEROXIDASE_1"/>
    <property type="match status" value="1"/>
</dbReference>
<evidence type="ECO:0000256" key="14">
    <source>
        <dbReference type="PIRSR" id="PIRSR600823-1"/>
    </source>
</evidence>
<feature type="chain" id="PRO_5044529513" description="Peroxidase" evidence="19">
    <location>
        <begin position="26"/>
        <end position="367"/>
    </location>
</feature>
<proteinExistence type="inferred from homology"/>
<evidence type="ECO:0000256" key="4">
    <source>
        <dbReference type="ARBA" id="ARBA00012313"/>
    </source>
</evidence>
<dbReference type="InterPro" id="IPR000823">
    <property type="entry name" value="Peroxidase_pln"/>
</dbReference>
<dbReference type="GO" id="GO:0020037">
    <property type="term" value="F:heme binding"/>
    <property type="evidence" value="ECO:0007669"/>
    <property type="project" value="UniProtKB-UniRule"/>
</dbReference>
<dbReference type="PRINTS" id="PR00458">
    <property type="entry name" value="PEROXIDASE"/>
</dbReference>
<keyword evidence="22" id="KW-1185">Reference proteome</keyword>
<feature type="binding site" evidence="16">
    <location>
        <position position="101"/>
    </location>
    <ligand>
        <name>Ca(2+)</name>
        <dbReference type="ChEBI" id="CHEBI:29108"/>
        <label>1</label>
    </ligand>
</feature>
<feature type="binding site" evidence="16">
    <location>
        <position position="99"/>
    </location>
    <ligand>
        <name>Ca(2+)</name>
        <dbReference type="ChEBI" id="CHEBI:29108"/>
        <label>1</label>
    </ligand>
</feature>
<dbReference type="InterPro" id="IPR019793">
    <property type="entry name" value="Peroxidases_heam-ligand_BS"/>
</dbReference>
<feature type="signal peptide" evidence="19">
    <location>
        <begin position="1"/>
        <end position="25"/>
    </location>
</feature>
<feature type="disulfide bond" evidence="18">
    <location>
        <begin position="224"/>
        <end position="251"/>
    </location>
</feature>
<evidence type="ECO:0000256" key="16">
    <source>
        <dbReference type="PIRSR" id="PIRSR600823-3"/>
    </source>
</evidence>
<evidence type="ECO:0000256" key="3">
    <source>
        <dbReference type="ARBA" id="ARBA00006873"/>
    </source>
</evidence>
<evidence type="ECO:0000256" key="2">
    <source>
        <dbReference type="ARBA" id="ARBA00004613"/>
    </source>
</evidence>
<keyword evidence="19" id="KW-0964">Secreted</keyword>
<dbReference type="Proteomes" id="UP001605036">
    <property type="component" value="Unassembled WGS sequence"/>
</dbReference>
<evidence type="ECO:0000256" key="11">
    <source>
        <dbReference type="ARBA" id="ARBA00023004"/>
    </source>
</evidence>
<keyword evidence="11 16" id="KW-0408">Iron</keyword>
<evidence type="ECO:0000313" key="21">
    <source>
        <dbReference type="EMBL" id="KAL2620556.1"/>
    </source>
</evidence>
<evidence type="ECO:0000256" key="8">
    <source>
        <dbReference type="ARBA" id="ARBA00022729"/>
    </source>
</evidence>
<dbReference type="InterPro" id="IPR033905">
    <property type="entry name" value="Secretory_peroxidase"/>
</dbReference>
<feature type="binding site" evidence="16">
    <location>
        <position position="271"/>
    </location>
    <ligand>
        <name>Ca(2+)</name>
        <dbReference type="ChEBI" id="CHEBI:29108"/>
        <label>2</label>
    </ligand>
</feature>
<feature type="site" description="Transition state stabilizer" evidence="17">
    <location>
        <position position="89"/>
    </location>
</feature>
<accession>A0ABD1Y1C9</accession>
<evidence type="ECO:0000256" key="15">
    <source>
        <dbReference type="PIRSR" id="PIRSR600823-2"/>
    </source>
</evidence>
<dbReference type="AlphaFoldDB" id="A0ABD1Y1C9"/>
<evidence type="ECO:0000256" key="7">
    <source>
        <dbReference type="ARBA" id="ARBA00022723"/>
    </source>
</evidence>
<dbReference type="Gene3D" id="1.10.520.10">
    <property type="match status" value="1"/>
</dbReference>
<gene>
    <name evidence="21" type="ORF">R1flu_000761</name>
</gene>
<evidence type="ECO:0000256" key="18">
    <source>
        <dbReference type="PIRSR" id="PIRSR600823-5"/>
    </source>
</evidence>
<keyword evidence="9 16" id="KW-0106">Calcium</keyword>
<dbReference type="FunFam" id="1.10.520.10:FF:000009">
    <property type="entry name" value="Peroxidase"/>
    <property type="match status" value="1"/>
</dbReference>
<feature type="binding site" evidence="16">
    <location>
        <position position="218"/>
    </location>
    <ligand>
        <name>Ca(2+)</name>
        <dbReference type="ChEBI" id="CHEBI:29108"/>
        <label>2</label>
    </ligand>
</feature>
<dbReference type="PRINTS" id="PR00461">
    <property type="entry name" value="PLPEROXIDASE"/>
</dbReference>
<feature type="binding site" evidence="16">
    <location>
        <position position="113"/>
    </location>
    <ligand>
        <name>Ca(2+)</name>
        <dbReference type="ChEBI" id="CHEBI:29108"/>
        <label>1</label>
    </ligand>
</feature>
<dbReference type="GO" id="GO:0005576">
    <property type="term" value="C:extracellular region"/>
    <property type="evidence" value="ECO:0007669"/>
    <property type="project" value="UniProtKB-SubCell"/>
</dbReference>
<keyword evidence="19" id="KW-0376">Hydrogen peroxide</keyword>
<comment type="similarity">
    <text evidence="19">Belongs to the peroxidase family. Classical plant (class III) peroxidase subfamily.</text>
</comment>
<dbReference type="CDD" id="cd00693">
    <property type="entry name" value="secretory_peroxidase"/>
    <property type="match status" value="1"/>
</dbReference>
<feature type="binding site" description="axial binding residue" evidence="16">
    <location>
        <position position="217"/>
    </location>
    <ligand>
        <name>heme b</name>
        <dbReference type="ChEBI" id="CHEBI:60344"/>
    </ligand>
    <ligandPart>
        <name>Fe</name>
        <dbReference type="ChEBI" id="CHEBI:18248"/>
    </ligandPart>
</feature>
<evidence type="ECO:0000256" key="13">
    <source>
        <dbReference type="ARBA" id="ARBA00023180"/>
    </source>
</evidence>
<evidence type="ECO:0000256" key="12">
    <source>
        <dbReference type="ARBA" id="ARBA00023157"/>
    </source>
</evidence>
<feature type="binding site" evidence="16">
    <location>
        <position position="94"/>
    </location>
    <ligand>
        <name>Ca(2+)</name>
        <dbReference type="ChEBI" id="CHEBI:29108"/>
        <label>1</label>
    </ligand>
</feature>
<name>A0ABD1Y1C9_9MARC</name>
<feature type="binding site" evidence="16">
    <location>
        <position position="103"/>
    </location>
    <ligand>
        <name>Ca(2+)</name>
        <dbReference type="ChEBI" id="CHEBI:29108"/>
        <label>1</label>
    </ligand>
</feature>
<evidence type="ECO:0000256" key="6">
    <source>
        <dbReference type="ARBA" id="ARBA00022617"/>
    </source>
</evidence>
<evidence type="ECO:0000256" key="1">
    <source>
        <dbReference type="ARBA" id="ARBA00000189"/>
    </source>
</evidence>
<comment type="caution">
    <text evidence="21">The sequence shown here is derived from an EMBL/GenBank/DDBJ whole genome shotgun (WGS) entry which is preliminary data.</text>
</comment>
<comment type="cofactor">
    <cofactor evidence="16 19">
        <name>heme b</name>
        <dbReference type="ChEBI" id="CHEBI:60344"/>
    </cofactor>
    <text evidence="16 19">Binds 1 heme b (iron(II)-protoporphyrin IX) group per subunit.</text>
</comment>
<keyword evidence="7 16" id="KW-0479">Metal-binding</keyword>
<dbReference type="GO" id="GO:0042744">
    <property type="term" value="P:hydrogen peroxide catabolic process"/>
    <property type="evidence" value="ECO:0007669"/>
    <property type="project" value="UniProtKB-KW"/>
</dbReference>
<feature type="binding site" evidence="16">
    <location>
        <position position="263"/>
    </location>
    <ligand>
        <name>Ca(2+)</name>
        <dbReference type="ChEBI" id="CHEBI:29108"/>
        <label>2</label>
    </ligand>
</feature>
<keyword evidence="8 19" id="KW-0732">Signal</keyword>
<feature type="binding site" evidence="16">
    <location>
        <position position="97"/>
    </location>
    <ligand>
        <name>Ca(2+)</name>
        <dbReference type="ChEBI" id="CHEBI:29108"/>
        <label>1</label>
    </ligand>
</feature>
<evidence type="ECO:0000313" key="22">
    <source>
        <dbReference type="Proteomes" id="UP001605036"/>
    </source>
</evidence>
<dbReference type="FunFam" id="1.10.420.10:FF:000006">
    <property type="entry name" value="Peroxidase"/>
    <property type="match status" value="1"/>
</dbReference>
<evidence type="ECO:0000256" key="17">
    <source>
        <dbReference type="PIRSR" id="PIRSR600823-4"/>
    </source>
</evidence>
<keyword evidence="5 19" id="KW-0575">Peroxidase</keyword>
<dbReference type="InterPro" id="IPR019794">
    <property type="entry name" value="Peroxidases_AS"/>
</dbReference>
<dbReference type="GO" id="GO:0006979">
    <property type="term" value="P:response to oxidative stress"/>
    <property type="evidence" value="ECO:0007669"/>
    <property type="project" value="UniProtKB-UniRule"/>
</dbReference>
<dbReference type="InterPro" id="IPR002016">
    <property type="entry name" value="Haem_peroxidase"/>
</dbReference>
<reference evidence="21 22" key="1">
    <citation type="submission" date="2024-09" db="EMBL/GenBank/DDBJ databases">
        <title>Chromosome-scale assembly of Riccia fluitans.</title>
        <authorList>
            <person name="Paukszto L."/>
            <person name="Sawicki J."/>
            <person name="Karawczyk K."/>
            <person name="Piernik-Szablinska J."/>
            <person name="Szczecinska M."/>
            <person name="Mazdziarz M."/>
        </authorList>
    </citation>
    <scope>NUCLEOTIDE SEQUENCE [LARGE SCALE GENOMIC DNA]</scope>
    <source>
        <strain evidence="21">Rf_01</strain>
        <tissue evidence="21">Aerial parts of the thallus</tissue>
    </source>
</reference>
<comment type="catalytic activity">
    <reaction evidence="1 19">
        <text>2 a phenolic donor + H2O2 = 2 a phenolic radical donor + 2 H2O</text>
        <dbReference type="Rhea" id="RHEA:56136"/>
        <dbReference type="ChEBI" id="CHEBI:15377"/>
        <dbReference type="ChEBI" id="CHEBI:16240"/>
        <dbReference type="ChEBI" id="CHEBI:139520"/>
        <dbReference type="ChEBI" id="CHEBI:139521"/>
        <dbReference type="EC" id="1.11.1.7"/>
    </reaction>
</comment>
<protein>
    <recommendedName>
        <fullName evidence="4 19">Peroxidase</fullName>
        <ecNumber evidence="4 19">1.11.1.7</ecNumber>
    </recommendedName>
</protein>
<keyword evidence="10 19" id="KW-0560">Oxidoreductase</keyword>
<evidence type="ECO:0000256" key="9">
    <source>
        <dbReference type="ARBA" id="ARBA00022837"/>
    </source>
</evidence>
<evidence type="ECO:0000259" key="20">
    <source>
        <dbReference type="PROSITE" id="PS50873"/>
    </source>
</evidence>
<comment type="similarity">
    <text evidence="3">Belongs to the peroxidase family. Ascorbate peroxidase subfamily.</text>
</comment>
<feature type="disulfide bond" evidence="18">
    <location>
        <begin position="95"/>
        <end position="100"/>
    </location>
</feature>
<feature type="domain" description="Plant heme peroxidase family profile" evidence="20">
    <location>
        <begin position="52"/>
        <end position="343"/>
    </location>
</feature>
<keyword evidence="13" id="KW-0325">Glycoprotein</keyword>
<dbReference type="Gene3D" id="1.10.420.10">
    <property type="entry name" value="Peroxidase, domain 2"/>
    <property type="match status" value="1"/>
</dbReference>
<organism evidence="21 22">
    <name type="scientific">Riccia fluitans</name>
    <dbReference type="NCBI Taxonomy" id="41844"/>
    <lineage>
        <taxon>Eukaryota</taxon>
        <taxon>Viridiplantae</taxon>
        <taxon>Streptophyta</taxon>
        <taxon>Embryophyta</taxon>
        <taxon>Marchantiophyta</taxon>
        <taxon>Marchantiopsida</taxon>
        <taxon>Marchantiidae</taxon>
        <taxon>Marchantiales</taxon>
        <taxon>Ricciaceae</taxon>
        <taxon>Riccia</taxon>
    </lineage>
</organism>
<keyword evidence="6 19" id="KW-0349">Heme</keyword>
<dbReference type="Pfam" id="PF00141">
    <property type="entry name" value="peroxidase"/>
    <property type="match status" value="1"/>
</dbReference>
<dbReference type="PANTHER" id="PTHR31517:SF81">
    <property type="entry name" value="PEROXIDASE"/>
    <property type="match status" value="1"/>
</dbReference>
<dbReference type="GO" id="GO:0046872">
    <property type="term" value="F:metal ion binding"/>
    <property type="evidence" value="ECO:0007669"/>
    <property type="project" value="UniProtKB-UniRule"/>
</dbReference>
<evidence type="ECO:0000256" key="5">
    <source>
        <dbReference type="ARBA" id="ARBA00022559"/>
    </source>
</evidence>
<feature type="active site" description="Proton acceptor" evidence="14">
    <location>
        <position position="93"/>
    </location>
</feature>
<evidence type="ECO:0000256" key="19">
    <source>
        <dbReference type="RuleBase" id="RU362060"/>
    </source>
</evidence>
<dbReference type="EMBL" id="JBHFFA010000006">
    <property type="protein sequence ID" value="KAL2620556.1"/>
    <property type="molecule type" value="Genomic_DNA"/>
</dbReference>
<dbReference type="PROSITE" id="PS00436">
    <property type="entry name" value="PEROXIDASE_2"/>
    <property type="match status" value="1"/>
</dbReference>